<dbReference type="InterPro" id="IPR044726">
    <property type="entry name" value="ABCC_6TM_D2"/>
</dbReference>
<dbReference type="FunFam" id="1.20.1560.10:FF:000013">
    <property type="entry name" value="ABC transporter C family member 2"/>
    <property type="match status" value="1"/>
</dbReference>
<dbReference type="PROSITE" id="PS50893">
    <property type="entry name" value="ABC_TRANSPORTER_2"/>
    <property type="match status" value="2"/>
</dbReference>
<evidence type="ECO:0000256" key="10">
    <source>
        <dbReference type="SAM" id="Phobius"/>
    </source>
</evidence>
<dbReference type="GO" id="GO:0016020">
    <property type="term" value="C:membrane"/>
    <property type="evidence" value="ECO:0007669"/>
    <property type="project" value="UniProtKB-SubCell"/>
</dbReference>
<evidence type="ECO:0008006" key="14">
    <source>
        <dbReference type="Google" id="ProtNLM"/>
    </source>
</evidence>
<name>A0A7S3JZ29_9STRA</name>
<keyword evidence="7" id="KW-0067">ATP-binding</keyword>
<dbReference type="InterPro" id="IPR036640">
    <property type="entry name" value="ABC1_TM_sf"/>
</dbReference>
<evidence type="ECO:0000256" key="1">
    <source>
        <dbReference type="ARBA" id="ARBA00004141"/>
    </source>
</evidence>
<reference evidence="13" key="1">
    <citation type="submission" date="2021-01" db="EMBL/GenBank/DDBJ databases">
        <authorList>
            <person name="Corre E."/>
            <person name="Pelletier E."/>
            <person name="Niang G."/>
            <person name="Scheremetjew M."/>
            <person name="Finn R."/>
            <person name="Kale V."/>
            <person name="Holt S."/>
            <person name="Cochrane G."/>
            <person name="Meng A."/>
            <person name="Brown T."/>
            <person name="Cohen L."/>
        </authorList>
    </citation>
    <scope>NUCLEOTIDE SEQUENCE</scope>
    <source>
        <strain evidence="13">CCMP1510</strain>
    </source>
</reference>
<dbReference type="PANTHER" id="PTHR24223">
    <property type="entry name" value="ATP-BINDING CASSETTE SUB-FAMILY C"/>
    <property type="match status" value="1"/>
</dbReference>
<comment type="similarity">
    <text evidence="2">Belongs to the ABC transporter superfamily. ABCC family. Conjugate transporter (TC 3.A.1.208) subfamily.</text>
</comment>
<evidence type="ECO:0000256" key="8">
    <source>
        <dbReference type="ARBA" id="ARBA00022989"/>
    </source>
</evidence>
<dbReference type="InterPro" id="IPR011527">
    <property type="entry name" value="ABC1_TM_dom"/>
</dbReference>
<keyword evidence="6" id="KW-0547">Nucleotide-binding</keyword>
<proteinExistence type="inferred from homology"/>
<feature type="transmembrane region" description="Helical" evidence="10">
    <location>
        <begin position="308"/>
        <end position="334"/>
    </location>
</feature>
<keyword evidence="9 10" id="KW-0472">Membrane</keyword>
<evidence type="ECO:0000256" key="2">
    <source>
        <dbReference type="ARBA" id="ARBA00009726"/>
    </source>
</evidence>
<dbReference type="PROSITE" id="PS50929">
    <property type="entry name" value="ABC_TM1F"/>
    <property type="match status" value="2"/>
</dbReference>
<dbReference type="EMBL" id="HBIJ01013192">
    <property type="protein sequence ID" value="CAE0368179.1"/>
    <property type="molecule type" value="Transcribed_RNA"/>
</dbReference>
<gene>
    <name evidence="13" type="ORF">ALAG00032_LOCUS8941</name>
</gene>
<dbReference type="Gene3D" id="1.20.1560.10">
    <property type="entry name" value="ABC transporter type 1, transmembrane domain"/>
    <property type="match status" value="2"/>
</dbReference>
<dbReference type="PROSITE" id="PS00211">
    <property type="entry name" value="ABC_TRANSPORTER_1"/>
    <property type="match status" value="2"/>
</dbReference>
<evidence type="ECO:0000256" key="7">
    <source>
        <dbReference type="ARBA" id="ARBA00022840"/>
    </source>
</evidence>
<dbReference type="CDD" id="cd03250">
    <property type="entry name" value="ABCC_MRP_domain1"/>
    <property type="match status" value="1"/>
</dbReference>
<dbReference type="SUPFAM" id="SSF90123">
    <property type="entry name" value="ABC transporter transmembrane region"/>
    <property type="match status" value="2"/>
</dbReference>
<feature type="domain" description="ABC transmembrane type-1" evidence="12">
    <location>
        <begin position="94"/>
        <end position="373"/>
    </location>
</feature>
<feature type="transmembrane region" description="Helical" evidence="10">
    <location>
        <begin position="787"/>
        <end position="804"/>
    </location>
</feature>
<dbReference type="GO" id="GO:0140359">
    <property type="term" value="F:ABC-type transporter activity"/>
    <property type="evidence" value="ECO:0007669"/>
    <property type="project" value="InterPro"/>
</dbReference>
<dbReference type="SMART" id="SM00382">
    <property type="entry name" value="AAA"/>
    <property type="match status" value="2"/>
</dbReference>
<feature type="domain" description="ABC transmembrane type-1" evidence="12">
    <location>
        <begin position="728"/>
        <end position="1031"/>
    </location>
</feature>
<keyword evidence="8 10" id="KW-1133">Transmembrane helix</keyword>
<dbReference type="InterPro" id="IPR050173">
    <property type="entry name" value="ABC_transporter_C-like"/>
</dbReference>
<comment type="subcellular location">
    <subcellularLocation>
        <location evidence="1">Membrane</location>
        <topology evidence="1">Multi-pass membrane protein</topology>
    </subcellularLocation>
</comment>
<evidence type="ECO:0000313" key="13">
    <source>
        <dbReference type="EMBL" id="CAE0368179.1"/>
    </source>
</evidence>
<keyword evidence="4 10" id="KW-0812">Transmembrane</keyword>
<feature type="transmembrane region" description="Helical" evidence="10">
    <location>
        <begin position="125"/>
        <end position="145"/>
    </location>
</feature>
<organism evidence="13">
    <name type="scientific">Aureoumbra lagunensis</name>
    <dbReference type="NCBI Taxonomy" id="44058"/>
    <lineage>
        <taxon>Eukaryota</taxon>
        <taxon>Sar</taxon>
        <taxon>Stramenopiles</taxon>
        <taxon>Ochrophyta</taxon>
        <taxon>Pelagophyceae</taxon>
        <taxon>Pelagomonadales</taxon>
        <taxon>Aureoumbra</taxon>
    </lineage>
</organism>
<dbReference type="CDD" id="cd18579">
    <property type="entry name" value="ABC_6TM_ABCC_D1"/>
    <property type="match status" value="1"/>
</dbReference>
<evidence type="ECO:0000259" key="12">
    <source>
        <dbReference type="PROSITE" id="PS50929"/>
    </source>
</evidence>
<feature type="transmembrane region" description="Helical" evidence="10">
    <location>
        <begin position="231"/>
        <end position="249"/>
    </location>
</feature>
<evidence type="ECO:0000256" key="5">
    <source>
        <dbReference type="ARBA" id="ARBA00022737"/>
    </source>
</evidence>
<dbReference type="GO" id="GO:0016887">
    <property type="term" value="F:ATP hydrolysis activity"/>
    <property type="evidence" value="ECO:0007669"/>
    <property type="project" value="InterPro"/>
</dbReference>
<feature type="domain" description="ABC transporter" evidence="11">
    <location>
        <begin position="414"/>
        <end position="648"/>
    </location>
</feature>
<feature type="transmembrane region" description="Helical" evidence="10">
    <location>
        <begin position="887"/>
        <end position="906"/>
    </location>
</feature>
<accession>A0A7S3JZ29</accession>
<dbReference type="Gene3D" id="3.40.50.300">
    <property type="entry name" value="P-loop containing nucleotide triphosphate hydrolases"/>
    <property type="match status" value="2"/>
</dbReference>
<dbReference type="InterPro" id="IPR044746">
    <property type="entry name" value="ABCC_6TM_D1"/>
</dbReference>
<evidence type="ECO:0000256" key="9">
    <source>
        <dbReference type="ARBA" id="ARBA00023136"/>
    </source>
</evidence>
<dbReference type="SUPFAM" id="SSF52540">
    <property type="entry name" value="P-loop containing nucleoside triphosphate hydrolases"/>
    <property type="match status" value="2"/>
</dbReference>
<dbReference type="Pfam" id="PF00005">
    <property type="entry name" value="ABC_tran"/>
    <property type="match status" value="2"/>
</dbReference>
<dbReference type="InterPro" id="IPR003593">
    <property type="entry name" value="AAA+_ATPase"/>
</dbReference>
<dbReference type="InterPro" id="IPR003439">
    <property type="entry name" value="ABC_transporter-like_ATP-bd"/>
</dbReference>
<dbReference type="PANTHER" id="PTHR24223:SF456">
    <property type="entry name" value="MULTIDRUG RESISTANCE-ASSOCIATED PROTEIN LETHAL(2)03659"/>
    <property type="match status" value="1"/>
</dbReference>
<keyword evidence="5" id="KW-0677">Repeat</keyword>
<evidence type="ECO:0000259" key="11">
    <source>
        <dbReference type="PROSITE" id="PS50893"/>
    </source>
</evidence>
<protein>
    <recommendedName>
        <fullName evidence="14">ATP-dependent transporter ycf16</fullName>
    </recommendedName>
</protein>
<dbReference type="CDD" id="cd18580">
    <property type="entry name" value="ABC_6TM_ABCC_D2"/>
    <property type="match status" value="1"/>
</dbReference>
<dbReference type="InterPro" id="IPR017871">
    <property type="entry name" value="ABC_transporter-like_CS"/>
</dbReference>
<feature type="transmembrane region" description="Helical" evidence="10">
    <location>
        <begin position="206"/>
        <end position="225"/>
    </location>
</feature>
<dbReference type="Pfam" id="PF00664">
    <property type="entry name" value="ABC_membrane"/>
    <property type="match status" value="2"/>
</dbReference>
<feature type="transmembrane region" description="Helical" evidence="10">
    <location>
        <begin position="91"/>
        <end position="113"/>
    </location>
</feature>
<evidence type="ECO:0000256" key="3">
    <source>
        <dbReference type="ARBA" id="ARBA00022448"/>
    </source>
</evidence>
<evidence type="ECO:0000256" key="6">
    <source>
        <dbReference type="ARBA" id="ARBA00022741"/>
    </source>
</evidence>
<keyword evidence="3" id="KW-0813">Transport</keyword>
<evidence type="ECO:0000256" key="4">
    <source>
        <dbReference type="ARBA" id="ARBA00022692"/>
    </source>
</evidence>
<feature type="transmembrane region" description="Helical" evidence="10">
    <location>
        <begin position="978"/>
        <end position="998"/>
    </location>
</feature>
<dbReference type="GO" id="GO:0005524">
    <property type="term" value="F:ATP binding"/>
    <property type="evidence" value="ECO:0007669"/>
    <property type="project" value="UniProtKB-KW"/>
</dbReference>
<feature type="domain" description="ABC transporter" evidence="11">
    <location>
        <begin position="1065"/>
        <end position="1298"/>
    </location>
</feature>
<dbReference type="InterPro" id="IPR027417">
    <property type="entry name" value="P-loop_NTPase"/>
</dbReference>
<feature type="transmembrane region" description="Helical" evidence="10">
    <location>
        <begin position="863"/>
        <end position="881"/>
    </location>
</feature>
<sequence length="1316" mass="145772">MKNGEVEVVIHEEEEIDRIEWPEARSSLYSQLTFNYITPLLEHGASSSSLQAEDLPRVSRRESAYFIRQAYRSCNNPDRVKFALVGAGKSALYAAAGWQLLVSTCLVVEPLLLREVILAASIKKWRISLFRGLVAAALIGANSTIKAFSQQRQIHLSTRAGQRIRALALTEIYATVLRGSSNTSSIATLAGVDATKLFEVSLDLHLVWAAPIMVIVISLLLVIVVGDILAAFSGVACLVAVLPLAKLLTQKLISLRQAKAPLTDKRVQEVGEVIAGIRITKLSGWESLWLERWKNKRMNELVYTRQEMLFTGISLLLVVMSPVIATVVLFSVAMNTDRNARITPAKAFTVVSLIGSVRFPLNKLGILVGQVAQAWRALDRIAAFVRLEQALPENTRDHHHTDDADSKDGIELSVRNASFVRRLPTGKESFVTGRHKRLDLDVHRGDLVLVYGQVASGKSSLLFGLLRELEAMEPTQLNLRTGARVAVATQEPCVLNATLRDNVLFGAPLPMDQEKYYQALTACQLDRDIEGFPASDLTEIGERGITLSGGQKARISLARVVYSGASIALLDDVLSALDAKTQRDVFDSLFGDRGILKDTAVVFVTHAAHFAPRASTIIVLDENGDVAFKGNWNELCAKTQQENDHLLAPLVQAARHYKSSSDLDSLVSATSQDQAFTKSTAIQFTKIVHRRENNDDQLRKAASATLIKKEKREKGMASLSTWLKWSHAAGGSSFLSIQFILLVIDRSFYVATEWWLARWADAREKDTNIFGHQMPSQREGLSSAMDWSRVYLILAGFSTLFCFLRTQWGFYAGVTAGKQLYERVSQSVLNAPQGWFDETPIGRTISRFSFDTEQVDIQLTQKASMFLISVGWAVTGIIVQIALSRGVMAACIIPIFYKYFYLQLFYRKSSVDLQRLDAVSRTPLQQLLAEAVEASVTIRAFGVHDSFDQRFLQAVDKNTQSLLAWTTSQRWIGLRLDLYAAAVATFAAIMIACLRRRLGLTPAFSGMLMIWSLQLTTTFMFLVTTSVEAEMAVTSVERMTEDIPNEFYNKPKVSIPAIWPSRGHIEFKNVCMRYRAGLPCALQNLDLSIPAGKRCAIVGRTGSGKTSTIVALFRLFPTESGTILVDNLSILETDLQQCRTRMAKLIPQDPVLFTGDIRKNIDPFDNYTDDEVSRAIHLVFQNDTSIELSTHVEEGGKNFSAGERQLLALARALVSRPKILCLDEATSSLDQSTDQMIQQLLRSLPELEDTTVLCVAHRLFTVIDYNVIAVLEQGRCVEYGSPHELATSSGFFSDLIDATGPETAATLRHAALLASQ</sequence>
<dbReference type="CDD" id="cd03244">
    <property type="entry name" value="ABCC_MRP_domain2"/>
    <property type="match status" value="1"/>
</dbReference>
<dbReference type="FunFam" id="3.40.50.300:FF:000838">
    <property type="entry name" value="ABC multidrug transporter (Eurofung)"/>
    <property type="match status" value="1"/>
</dbReference>